<organism evidence="7 8">
    <name type="scientific">Talaromyces atroroseus</name>
    <dbReference type="NCBI Taxonomy" id="1441469"/>
    <lineage>
        <taxon>Eukaryota</taxon>
        <taxon>Fungi</taxon>
        <taxon>Dikarya</taxon>
        <taxon>Ascomycota</taxon>
        <taxon>Pezizomycotina</taxon>
        <taxon>Eurotiomycetes</taxon>
        <taxon>Eurotiomycetidae</taxon>
        <taxon>Eurotiales</taxon>
        <taxon>Trichocomaceae</taxon>
        <taxon>Talaromyces</taxon>
        <taxon>Talaromyces sect. Trachyspermi</taxon>
    </lineage>
</organism>
<comment type="subcellular location">
    <subcellularLocation>
        <location evidence="1">Membrane</location>
        <topology evidence="1">Multi-pass membrane protein</topology>
    </subcellularLocation>
</comment>
<comment type="caution">
    <text evidence="7">The sequence shown here is derived from an EMBL/GenBank/DDBJ whole genome shotgun (WGS) entry which is preliminary data.</text>
</comment>
<gene>
    <name evidence="7" type="ORF">UA08_00889</name>
</gene>
<evidence type="ECO:0000256" key="3">
    <source>
        <dbReference type="ARBA" id="ARBA00022692"/>
    </source>
</evidence>
<sequence length="190" mass="21323">MRYRGARLGYRPVLKRSYNYLYNFATNFTAGGNLAFWTSFLVTCLFTFITAAVIAEICSSLPLAGSIYLWAAEAGFHRCMVEHDCMDNFLRYNTQGAVNYMPSLPKACLELGLFQAISVVWNAWVVAVLYSPYIFPISASTLNYAPVIMAIVTVFALISWWIIPAENWLPNKSIQHMLDADDTARSSDSA</sequence>
<keyword evidence="4 6" id="KW-1133">Transmembrane helix</keyword>
<evidence type="ECO:0000313" key="8">
    <source>
        <dbReference type="Proteomes" id="UP000214365"/>
    </source>
</evidence>
<keyword evidence="8" id="KW-1185">Reference proteome</keyword>
<evidence type="ECO:0000256" key="1">
    <source>
        <dbReference type="ARBA" id="ARBA00004141"/>
    </source>
</evidence>
<feature type="transmembrane region" description="Helical" evidence="6">
    <location>
        <begin position="142"/>
        <end position="163"/>
    </location>
</feature>
<dbReference type="EMBL" id="LFMY01000001">
    <property type="protein sequence ID" value="OKL64144.1"/>
    <property type="molecule type" value="Genomic_DNA"/>
</dbReference>
<protein>
    <submittedName>
        <fullName evidence="7">Uncharacterized protein</fullName>
    </submittedName>
</protein>
<dbReference type="GeneID" id="31000644"/>
<keyword evidence="5 6" id="KW-0472">Membrane</keyword>
<keyword evidence="3 6" id="KW-0812">Transmembrane</keyword>
<dbReference type="STRING" id="1441469.A0A225B0B6"/>
<evidence type="ECO:0000256" key="2">
    <source>
        <dbReference type="ARBA" id="ARBA00022448"/>
    </source>
</evidence>
<keyword evidence="2" id="KW-0813">Transport</keyword>
<dbReference type="GO" id="GO:0016020">
    <property type="term" value="C:membrane"/>
    <property type="evidence" value="ECO:0007669"/>
    <property type="project" value="UniProtKB-SubCell"/>
</dbReference>
<evidence type="ECO:0000256" key="5">
    <source>
        <dbReference type="ARBA" id="ARBA00023136"/>
    </source>
</evidence>
<evidence type="ECO:0000313" key="7">
    <source>
        <dbReference type="EMBL" id="OKL64144.1"/>
    </source>
</evidence>
<dbReference type="Proteomes" id="UP000214365">
    <property type="component" value="Unassembled WGS sequence"/>
</dbReference>
<reference evidence="7 8" key="1">
    <citation type="submission" date="2015-06" db="EMBL/GenBank/DDBJ databases">
        <title>Talaromyces atroroseus IBT 11181 draft genome.</title>
        <authorList>
            <person name="Rasmussen K.B."/>
            <person name="Rasmussen S."/>
            <person name="Petersen B."/>
            <person name="Sicheritz-Ponten T."/>
            <person name="Mortensen U.H."/>
            <person name="Thrane U."/>
        </authorList>
    </citation>
    <scope>NUCLEOTIDE SEQUENCE [LARGE SCALE GENOMIC DNA]</scope>
    <source>
        <strain evidence="7 8">IBT 11181</strain>
    </source>
</reference>
<feature type="transmembrane region" description="Helical" evidence="6">
    <location>
        <begin position="111"/>
        <end position="130"/>
    </location>
</feature>
<dbReference type="Gene3D" id="1.20.1740.10">
    <property type="entry name" value="Amino acid/polyamine transporter I"/>
    <property type="match status" value="1"/>
</dbReference>
<dbReference type="AlphaFoldDB" id="A0A225B0B6"/>
<accession>A0A225B0B6</accession>
<evidence type="ECO:0000256" key="4">
    <source>
        <dbReference type="ARBA" id="ARBA00022989"/>
    </source>
</evidence>
<dbReference type="PANTHER" id="PTHR45649">
    <property type="entry name" value="AMINO-ACID PERMEASE BAT1"/>
    <property type="match status" value="1"/>
</dbReference>
<name>A0A225B0B6_TALAT</name>
<dbReference type="GO" id="GO:0022857">
    <property type="term" value="F:transmembrane transporter activity"/>
    <property type="evidence" value="ECO:0007669"/>
    <property type="project" value="UniProtKB-ARBA"/>
</dbReference>
<dbReference type="OrthoDB" id="10054429at2759"/>
<evidence type="ECO:0000256" key="6">
    <source>
        <dbReference type="SAM" id="Phobius"/>
    </source>
</evidence>
<dbReference type="RefSeq" id="XP_020124265.1">
    <property type="nucleotide sequence ID" value="XM_020260744.1"/>
</dbReference>
<proteinExistence type="predicted"/>
<dbReference type="PANTHER" id="PTHR45649:SF13">
    <property type="entry name" value="THIAMINE TRANSPORTER THI9"/>
    <property type="match status" value="1"/>
</dbReference>